<accession>A0A0G0IS00</accession>
<reference evidence="1 2" key="1">
    <citation type="journal article" date="2015" name="Nature">
        <title>rRNA introns, odd ribosomes, and small enigmatic genomes across a large radiation of phyla.</title>
        <authorList>
            <person name="Brown C.T."/>
            <person name="Hug L.A."/>
            <person name="Thomas B.C."/>
            <person name="Sharon I."/>
            <person name="Castelle C.J."/>
            <person name="Singh A."/>
            <person name="Wilkins M.J."/>
            <person name="Williams K.H."/>
            <person name="Banfield J.F."/>
        </authorList>
    </citation>
    <scope>NUCLEOTIDE SEQUENCE [LARGE SCALE GENOMIC DNA]</scope>
</reference>
<gene>
    <name evidence="1" type="ORF">US31_C0002G0126</name>
</gene>
<proteinExistence type="predicted"/>
<comment type="caution">
    <text evidence="1">The sequence shown here is derived from an EMBL/GenBank/DDBJ whole genome shotgun (WGS) entry which is preliminary data.</text>
</comment>
<evidence type="ECO:0000313" key="2">
    <source>
        <dbReference type="Proteomes" id="UP000034508"/>
    </source>
</evidence>
<evidence type="ECO:0000313" key="1">
    <source>
        <dbReference type="EMBL" id="KKQ18781.1"/>
    </source>
</evidence>
<evidence type="ECO:0008006" key="3">
    <source>
        <dbReference type="Google" id="ProtNLM"/>
    </source>
</evidence>
<dbReference type="Proteomes" id="UP000034508">
    <property type="component" value="Unassembled WGS sequence"/>
</dbReference>
<sequence>MPRPMLALPMGRKDWIRGIRWNFLKSCAPILDKLGWCIGVEVKGLVLEGWAEDCFNKIKALGGRVTWHPPTDAIENMDKMEFVASQANNLIDFGLEAVTIHLPPLFLTSQPLIETSLKRYNSSVDAGIMLEHIKSQVKILVKLNKKMGGILQIENVSLISWSKDENHRLTYLALRAGSWLDIAWISKEVGVKTTFDSEHYNSARNLLMGMMEDDLCRLSRWRVPSSAKVGEDAYKLHSITGYWLKKGLPPVAYRQIGLIDYIELTQPTLFHLGGGTHDVNEKGEYTSHLPIDLCDPYQINTLDLILRKIRETNAIGAVVEVCGRSEEEWFGYWSPRIENDEVAKMHTYLTVMNEISRVG</sequence>
<name>A0A0G0IS00_9BACT</name>
<dbReference type="EMBL" id="LBSM01000002">
    <property type="protein sequence ID" value="KKQ18781.1"/>
    <property type="molecule type" value="Genomic_DNA"/>
</dbReference>
<dbReference type="AlphaFoldDB" id="A0A0G0IS00"/>
<protein>
    <recommendedName>
        <fullName evidence="3">Xylose isomerase-like TIM barrel domain-containing protein</fullName>
    </recommendedName>
</protein>
<organism evidence="1 2">
    <name type="scientific">Berkelbacteria bacterium GW2011_GWA1_36_9</name>
    <dbReference type="NCBI Taxonomy" id="1618331"/>
    <lineage>
        <taxon>Bacteria</taxon>
        <taxon>Candidatus Berkelbacteria</taxon>
    </lineage>
</organism>